<dbReference type="InterPro" id="IPR000014">
    <property type="entry name" value="PAS"/>
</dbReference>
<dbReference type="Pfam" id="PF08447">
    <property type="entry name" value="PAS_3"/>
    <property type="match status" value="1"/>
</dbReference>
<name>A0A502L3H5_9GAMM</name>
<dbReference type="Pfam" id="PF00563">
    <property type="entry name" value="EAL"/>
    <property type="match status" value="1"/>
</dbReference>
<dbReference type="InterPro" id="IPR035919">
    <property type="entry name" value="EAL_sf"/>
</dbReference>
<dbReference type="Gene3D" id="3.20.20.450">
    <property type="entry name" value="EAL domain"/>
    <property type="match status" value="1"/>
</dbReference>
<sequence>MVSIELKLIKIKNLFPHVCIFICALSLFIANNTLANVNNLVLDQLTVKDGLSQVSITYINQDDDGFIWISTEAGIEIYDGYSFTKIEGPESDFSNYSAGKTYQSKNGLIWMMLYGKGLYSFDKKKDSFELVLNNNQLSSEDWLIDYVVINEQVWIATSKELGVIDLKTKQYTKKLDLTKYLKSTTYVQQIIYHNANIYFASRDNVQVYNPAQDKVVTLPELTKENVDKHNFVPLQANKTYKLAIINNRLYRGSNDGLFSMDITLVDSLFNSDSAGSAALAIKYRMDIEHISVWSFFNSSDLLVIGGTKGLYQFNTKTTKGKFLFGFDEYDPSFANNTISSLMVDKDGFYWLVSFSQGILKWNPSLEIIENYGYYKGRADSLTNNSVTAILEDKNDADIFWVATPNGLNKLDRKTRTVEKFLFIENPNTTFIQSNILSLHHGNNNTIWLNTIMGLQLFDIKTKSIIPTPFKDETLKKIQGDYPVYHTQGDSLFFAQTGTLIKLNTVTEEIVDLSEDIAKQGIKDIWYFFEDKSSVNKIWLSTTKALWLYDIEQNQFTRFYESTDMNGNEWAFIDSFIIDKENDRLWLAHTSQGIIAVSLKTNKVVHQFNAENSIIDNNLYGLYQDKQGDLWVSTHDGIYTINTKTLHIRKFDIHHGFTGMEFNAAAHKQISSGEILYGAMTGVSIFDPIELKTKEQKQSLNVFITNVELLSRQLDEAYIFNSNNIIDLAYDDVGIRVDFTTFNFSKSDNILFEYSLMGKSKVDYPPTYKNHIIFPSLSSGRHTLSIRAKSPITGEYSKETLVRFNVSYAPWRSPSAIFIYLTIAIVTTTVWLRRRQKQRDELLAAHEQVKFRENRLQLALKGSNSDVWDWHANNNTFTAKRLEHATTFNENAFELSFDDFFNLIHPDDQLTFKTAWLQFLTNTKPEDTFSLTYRLKGEDDNWLWYKDLGKVVEKDEQNTPLRVTGSYTNITQSKVDEERAQYYGEAFKQTKDWVLIINQDFSKITSNQAIRKVFGWQKEELDFEESTFGLNKQRIKYYMDIVTNLGVDDYWRGEELIKASSGEKLHVLIKINVGINKHGGLHYIVVMTDITAQKQAEKELRYMANYDHLTGLPNRSLLIERIEHAIESTARIDSSLAVLFVDLDRFKQINDTLGHDYGDLLLNEVSTRFNSILRQDDTLARLGGDEFVILLEQYKSTNSLSGIAQKLINVAEQPIKLKDTTVSIGASIGIAVYPEDGKDSSELLRNSDIAMYSAKQGGRNNYQFFETSMNEAAAKRLIQETKIKQAVKDKAFINHYQPIVDAHFGKAVGVEMLMRWPTNNGMIPPFEFIPLAEDLNLIISMTETALEQAFKNLTVWRKYRPEFYLSINIAESHFSKGDLVFLISSMLEKFNLPASALKIEITESAFISTPDVAIEKMKQLKALGLTLSLDDFGTGFSSLSYLKSFPLDVIKLDRSFISNIGIEKTDEAIIEATITLADNLGMSCVAEGAETSEQVDFLVSRQCHYIQGFFYSKPLSDKHIEKLLQEDSEDYISQYDL</sequence>
<proteinExistence type="predicted"/>
<dbReference type="InterPro" id="IPR001633">
    <property type="entry name" value="EAL_dom"/>
</dbReference>
<dbReference type="Gene3D" id="2.130.10.10">
    <property type="entry name" value="YVTN repeat-like/Quinoprotein amine dehydrogenase"/>
    <property type="match status" value="2"/>
</dbReference>
<accession>A0A502L3H5</accession>
<evidence type="ECO:0000313" key="5">
    <source>
        <dbReference type="Proteomes" id="UP000315303"/>
    </source>
</evidence>
<gene>
    <name evidence="4" type="ORF">EPA86_01605</name>
</gene>
<dbReference type="FunFam" id="3.30.70.270:FF:000001">
    <property type="entry name" value="Diguanylate cyclase domain protein"/>
    <property type="match status" value="1"/>
</dbReference>
<dbReference type="SMART" id="SM00267">
    <property type="entry name" value="GGDEF"/>
    <property type="match status" value="1"/>
</dbReference>
<keyword evidence="5" id="KW-1185">Reference proteome</keyword>
<dbReference type="GO" id="GO:0003824">
    <property type="term" value="F:catalytic activity"/>
    <property type="evidence" value="ECO:0007669"/>
    <property type="project" value="UniProtKB-ARBA"/>
</dbReference>
<protein>
    <submittedName>
        <fullName evidence="4">EAL domain-containing protein</fullName>
    </submittedName>
</protein>
<reference evidence="4 5" key="1">
    <citation type="submission" date="2019-01" db="EMBL/GenBank/DDBJ databases">
        <title>Litorilituus lipolytica sp. nov., isolated from intertidal sand of the Yellow Sea in China.</title>
        <authorList>
            <person name="Liu A."/>
        </authorList>
    </citation>
    <scope>NUCLEOTIDE SEQUENCE [LARGE SCALE GENOMIC DNA]</scope>
    <source>
        <strain evidence="4 5">RZ04</strain>
    </source>
</reference>
<dbReference type="InterPro" id="IPR013655">
    <property type="entry name" value="PAS_fold_3"/>
</dbReference>
<dbReference type="OrthoDB" id="9804951at2"/>
<feature type="domain" description="EAL" evidence="2">
    <location>
        <begin position="1275"/>
        <end position="1527"/>
    </location>
</feature>
<dbReference type="EMBL" id="SAWY01000003">
    <property type="protein sequence ID" value="TPH18488.1"/>
    <property type="molecule type" value="Genomic_DNA"/>
</dbReference>
<dbReference type="PROSITE" id="PS50883">
    <property type="entry name" value="EAL"/>
    <property type="match status" value="1"/>
</dbReference>
<feature type="domain" description="GGDEF" evidence="3">
    <location>
        <begin position="1133"/>
        <end position="1266"/>
    </location>
</feature>
<evidence type="ECO:0000313" key="4">
    <source>
        <dbReference type="EMBL" id="TPH18488.1"/>
    </source>
</evidence>
<evidence type="ECO:0000259" key="3">
    <source>
        <dbReference type="PROSITE" id="PS50887"/>
    </source>
</evidence>
<dbReference type="CDD" id="cd01948">
    <property type="entry name" value="EAL"/>
    <property type="match status" value="1"/>
</dbReference>
<dbReference type="CDD" id="cd01949">
    <property type="entry name" value="GGDEF"/>
    <property type="match status" value="1"/>
</dbReference>
<dbReference type="InterPro" id="IPR013783">
    <property type="entry name" value="Ig-like_fold"/>
</dbReference>
<dbReference type="InterPro" id="IPR029787">
    <property type="entry name" value="Nucleotide_cyclase"/>
</dbReference>
<dbReference type="SUPFAM" id="SSF55073">
    <property type="entry name" value="Nucleotide cyclase"/>
    <property type="match status" value="1"/>
</dbReference>
<evidence type="ECO:0000256" key="1">
    <source>
        <dbReference type="ARBA" id="ARBA00001946"/>
    </source>
</evidence>
<dbReference type="PANTHER" id="PTHR44757:SF2">
    <property type="entry name" value="BIOFILM ARCHITECTURE MAINTENANCE PROTEIN MBAA"/>
    <property type="match status" value="1"/>
</dbReference>
<evidence type="ECO:0000259" key="2">
    <source>
        <dbReference type="PROSITE" id="PS50883"/>
    </source>
</evidence>
<dbReference type="SUPFAM" id="SSF63829">
    <property type="entry name" value="Calcium-dependent phosphotriesterase"/>
    <property type="match status" value="1"/>
</dbReference>
<dbReference type="Pfam" id="PF07494">
    <property type="entry name" value="Reg_prop"/>
    <property type="match status" value="1"/>
</dbReference>
<dbReference type="NCBIfam" id="TIGR00254">
    <property type="entry name" value="GGDEF"/>
    <property type="match status" value="1"/>
</dbReference>
<dbReference type="Proteomes" id="UP000315303">
    <property type="component" value="Unassembled WGS sequence"/>
</dbReference>
<dbReference type="Pfam" id="PF00990">
    <property type="entry name" value="GGDEF"/>
    <property type="match status" value="1"/>
</dbReference>
<dbReference type="PROSITE" id="PS50887">
    <property type="entry name" value="GGDEF"/>
    <property type="match status" value="1"/>
</dbReference>
<dbReference type="PANTHER" id="PTHR44757">
    <property type="entry name" value="DIGUANYLATE CYCLASE DGCP"/>
    <property type="match status" value="1"/>
</dbReference>
<dbReference type="InterPro" id="IPR011047">
    <property type="entry name" value="Quinoprotein_ADH-like_sf"/>
</dbReference>
<dbReference type="SUPFAM" id="SSF141868">
    <property type="entry name" value="EAL domain-like"/>
    <property type="match status" value="1"/>
</dbReference>
<dbReference type="InterPro" id="IPR000160">
    <property type="entry name" value="GGDEF_dom"/>
</dbReference>
<dbReference type="Gene3D" id="3.30.450.20">
    <property type="entry name" value="PAS domain"/>
    <property type="match status" value="2"/>
</dbReference>
<dbReference type="InterPro" id="IPR015943">
    <property type="entry name" value="WD40/YVTN_repeat-like_dom_sf"/>
</dbReference>
<comment type="caution">
    <text evidence="4">The sequence shown here is derived from an EMBL/GenBank/DDBJ whole genome shotgun (WGS) entry which is preliminary data.</text>
</comment>
<dbReference type="InterPro" id="IPR043128">
    <property type="entry name" value="Rev_trsase/Diguanyl_cyclase"/>
</dbReference>
<dbReference type="SUPFAM" id="SSF50998">
    <property type="entry name" value="Quinoprotein alcohol dehydrogenase-like"/>
    <property type="match status" value="1"/>
</dbReference>
<dbReference type="InterPro" id="IPR052155">
    <property type="entry name" value="Biofilm_reg_signaling"/>
</dbReference>
<comment type="cofactor">
    <cofactor evidence="1">
        <name>Mg(2+)</name>
        <dbReference type="ChEBI" id="CHEBI:18420"/>
    </cofactor>
</comment>
<dbReference type="InterPro" id="IPR011110">
    <property type="entry name" value="Reg_prop"/>
</dbReference>
<dbReference type="NCBIfam" id="TIGR00229">
    <property type="entry name" value="sensory_box"/>
    <property type="match status" value="1"/>
</dbReference>
<dbReference type="Gene3D" id="2.60.40.10">
    <property type="entry name" value="Immunoglobulins"/>
    <property type="match status" value="1"/>
</dbReference>
<organism evidence="4 5">
    <name type="scientific">Litorilituus lipolyticus</name>
    <dbReference type="NCBI Taxonomy" id="2491017"/>
    <lineage>
        <taxon>Bacteria</taxon>
        <taxon>Pseudomonadati</taxon>
        <taxon>Pseudomonadota</taxon>
        <taxon>Gammaproteobacteria</taxon>
        <taxon>Alteromonadales</taxon>
        <taxon>Colwelliaceae</taxon>
        <taxon>Litorilituus</taxon>
    </lineage>
</organism>
<dbReference type="InterPro" id="IPR035965">
    <property type="entry name" value="PAS-like_dom_sf"/>
</dbReference>
<dbReference type="SMART" id="SM00052">
    <property type="entry name" value="EAL"/>
    <property type="match status" value="1"/>
</dbReference>
<dbReference type="SUPFAM" id="SSF55785">
    <property type="entry name" value="PYP-like sensor domain (PAS domain)"/>
    <property type="match status" value="2"/>
</dbReference>
<dbReference type="Gene3D" id="3.30.70.270">
    <property type="match status" value="1"/>
</dbReference>